<sequence>MKMLQKLNKVYVINKRWFGYLCQVGIDNVILTMACVLTYSVNISLDLSMCITLELDSTYQNMEIELNDKFDPTINPHQ</sequence>
<keyword evidence="3" id="KW-1185">Reference proteome</keyword>
<keyword evidence="1" id="KW-0812">Transmembrane</keyword>
<dbReference type="EMBL" id="CAEY01001585">
    <property type="status" value="NOT_ANNOTATED_CDS"/>
    <property type="molecule type" value="Genomic_DNA"/>
</dbReference>
<protein>
    <submittedName>
        <fullName evidence="2">Uncharacterized protein</fullName>
    </submittedName>
</protein>
<reference evidence="2" key="2">
    <citation type="submission" date="2015-06" db="UniProtKB">
        <authorList>
            <consortium name="EnsemblMetazoa"/>
        </authorList>
    </citation>
    <scope>IDENTIFICATION</scope>
</reference>
<keyword evidence="1" id="KW-0472">Membrane</keyword>
<evidence type="ECO:0000313" key="3">
    <source>
        <dbReference type="Proteomes" id="UP000015104"/>
    </source>
</evidence>
<organism evidence="2 3">
    <name type="scientific">Tetranychus urticae</name>
    <name type="common">Two-spotted spider mite</name>
    <dbReference type="NCBI Taxonomy" id="32264"/>
    <lineage>
        <taxon>Eukaryota</taxon>
        <taxon>Metazoa</taxon>
        <taxon>Ecdysozoa</taxon>
        <taxon>Arthropoda</taxon>
        <taxon>Chelicerata</taxon>
        <taxon>Arachnida</taxon>
        <taxon>Acari</taxon>
        <taxon>Acariformes</taxon>
        <taxon>Trombidiformes</taxon>
        <taxon>Prostigmata</taxon>
        <taxon>Eleutherengona</taxon>
        <taxon>Raphignathae</taxon>
        <taxon>Tetranychoidea</taxon>
        <taxon>Tetranychidae</taxon>
        <taxon>Tetranychus</taxon>
    </lineage>
</organism>
<feature type="transmembrane region" description="Helical" evidence="1">
    <location>
        <begin position="20"/>
        <end position="41"/>
    </location>
</feature>
<proteinExistence type="predicted"/>
<accession>T1K561</accession>
<name>T1K561_TETUR</name>
<evidence type="ECO:0000313" key="2">
    <source>
        <dbReference type="EnsemblMetazoa" id="tetur05g05140.1"/>
    </source>
</evidence>
<reference evidence="3" key="1">
    <citation type="submission" date="2011-08" db="EMBL/GenBank/DDBJ databases">
        <authorList>
            <person name="Rombauts S."/>
        </authorList>
    </citation>
    <scope>NUCLEOTIDE SEQUENCE</scope>
    <source>
        <strain evidence="3">London</strain>
    </source>
</reference>
<dbReference type="AlphaFoldDB" id="T1K561"/>
<keyword evidence="1" id="KW-1133">Transmembrane helix</keyword>
<dbReference type="Proteomes" id="UP000015104">
    <property type="component" value="Unassembled WGS sequence"/>
</dbReference>
<dbReference type="EnsemblMetazoa" id="tetur05g05140.1">
    <property type="protein sequence ID" value="tetur05g05140.1"/>
    <property type="gene ID" value="tetur05g05140"/>
</dbReference>
<dbReference type="HOGENOM" id="CLU_2625150_0_0_1"/>
<evidence type="ECO:0000256" key="1">
    <source>
        <dbReference type="SAM" id="Phobius"/>
    </source>
</evidence>